<dbReference type="Pfam" id="PF23400">
    <property type="entry name" value="CARF_Card1"/>
    <property type="match status" value="1"/>
</dbReference>
<dbReference type="Gene3D" id="3.40.1350.10">
    <property type="match status" value="1"/>
</dbReference>
<dbReference type="SUPFAM" id="SSF52980">
    <property type="entry name" value="Restriction endonuclease-like"/>
    <property type="match status" value="1"/>
</dbReference>
<dbReference type="RefSeq" id="WP_173807089.1">
    <property type="nucleotide sequence ID" value="NZ_JABSNM010000022.1"/>
</dbReference>
<dbReference type="Gene3D" id="3.40.50.10770">
    <property type="entry name" value="Hypothetical protein VC1899 like domain (Restriction endonuclease-like)"/>
    <property type="match status" value="1"/>
</dbReference>
<dbReference type="InterPro" id="IPR056339">
    <property type="entry name" value="CARF_Card1"/>
</dbReference>
<reference evidence="2 3" key="1">
    <citation type="submission" date="2020-05" db="EMBL/GenBank/DDBJ databases">
        <title>Genomic Encyclopedia of Type Strains, Phase IV (KMG-V): Genome sequencing to study the core and pangenomes of soil and plant-associated prokaryotes.</title>
        <authorList>
            <person name="Whitman W."/>
        </authorList>
    </citation>
    <scope>NUCLEOTIDE SEQUENCE [LARGE SCALE GENOMIC DNA]</scope>
    <source>
        <strain evidence="2 3">C29</strain>
    </source>
</reference>
<dbReference type="InterPro" id="IPR011856">
    <property type="entry name" value="tRNA_endonuc-like_dom_sf"/>
</dbReference>
<feature type="domain" description="Card1 CARF" evidence="1">
    <location>
        <begin position="17"/>
        <end position="130"/>
    </location>
</feature>
<accession>A0ABX2G7Q8</accession>
<proteinExistence type="predicted"/>
<dbReference type="EMBL" id="JABSNM010000022">
    <property type="protein sequence ID" value="NRT58060.1"/>
    <property type="molecule type" value="Genomic_DNA"/>
</dbReference>
<dbReference type="Proteomes" id="UP001516061">
    <property type="component" value="Unassembled WGS sequence"/>
</dbReference>
<dbReference type="InterPro" id="IPR011335">
    <property type="entry name" value="Restrct_endonuc-II-like"/>
</dbReference>
<name>A0ABX2G7Q8_9BURK</name>
<gene>
    <name evidence="2" type="ORF">HNQ01_003826</name>
</gene>
<comment type="caution">
    <text evidence="2">The sequence shown here is derived from an EMBL/GenBank/DDBJ whole genome shotgun (WGS) entry which is preliminary data.</text>
</comment>
<protein>
    <recommendedName>
        <fullName evidence="1">Card1 CARF domain-containing protein</fullName>
    </recommendedName>
</protein>
<evidence type="ECO:0000313" key="3">
    <source>
        <dbReference type="Proteomes" id="UP001516061"/>
    </source>
</evidence>
<sequence>MPDLPTPPQDLRPLRLIVFASEQLVPTLQFVLHSAEQAGRRLRAVMVMHTPDAARSAGPARRLQGVLQRWARRRQAQGAGFSVILGQGEASPAGVREVLMQWFSQAPDDEWRVNVTGGTKPMSAAAVELTLSTDLPARRVLYQELGSGWSELVQADDGLLDMRALAPGDGLVPASGTLERLLPLEEMVATQFSDAHQITTERLPADLPVQTLVPLLLAQGWNWKTALAALPRPVACSGSGVGFEMFLGAGLQACGIAVSHSLKVMDRDQRGKVVREIDLVACHRDRLICIDIKLPGVDDHLKGTQLADVAELAHSLGGRGALAVAVRPGWPEDEGTQRLARALGVQLLTQAHAAQPFSTLLRWIDRSLTPSPGVLEAEALLQAHQQTGSDVLSDGSRVPVLKVNDSGMLHLPSMMEQLVQRRAQPWALAQIDPQRYLIGIPKKALALADQPDWPDRMNALHRLLKGCSAPGSLQFKETPGWVTAQLVMRQGLSRDELLQPLGEILPPG</sequence>
<evidence type="ECO:0000259" key="1">
    <source>
        <dbReference type="Pfam" id="PF23400"/>
    </source>
</evidence>
<organism evidence="2 3">
    <name type="scientific">Sphaerotilus uruguayifluvii</name>
    <dbReference type="NCBI Taxonomy" id="2735897"/>
    <lineage>
        <taxon>Bacteria</taxon>
        <taxon>Pseudomonadati</taxon>
        <taxon>Pseudomonadota</taxon>
        <taxon>Betaproteobacteria</taxon>
        <taxon>Burkholderiales</taxon>
        <taxon>Sphaerotilaceae</taxon>
        <taxon>Sphaerotilus</taxon>
    </lineage>
</organism>
<evidence type="ECO:0000313" key="2">
    <source>
        <dbReference type="EMBL" id="NRT58060.1"/>
    </source>
</evidence>
<keyword evidence="3" id="KW-1185">Reference proteome</keyword>